<dbReference type="AlphaFoldDB" id="A0A8J7GXE0"/>
<reference evidence="2" key="1">
    <citation type="submission" date="2020-11" db="EMBL/GenBank/DDBJ databases">
        <title>Sequencing the genomes of 1000 actinobacteria strains.</title>
        <authorList>
            <person name="Klenk H.-P."/>
        </authorList>
    </citation>
    <scope>NUCLEOTIDE SEQUENCE</scope>
    <source>
        <strain evidence="2">DSM 45356</strain>
    </source>
</reference>
<keyword evidence="2" id="KW-0378">Hydrolase</keyword>
<comment type="caution">
    <text evidence="2">The sequence shown here is derived from an EMBL/GenBank/DDBJ whole genome shotgun (WGS) entry which is preliminary data.</text>
</comment>
<organism evidence="2 3">
    <name type="scientific">Longispora fulva</name>
    <dbReference type="NCBI Taxonomy" id="619741"/>
    <lineage>
        <taxon>Bacteria</taxon>
        <taxon>Bacillati</taxon>
        <taxon>Actinomycetota</taxon>
        <taxon>Actinomycetes</taxon>
        <taxon>Micromonosporales</taxon>
        <taxon>Micromonosporaceae</taxon>
        <taxon>Longispora</taxon>
    </lineage>
</organism>
<dbReference type="RefSeq" id="WP_233472847.1">
    <property type="nucleotide sequence ID" value="NZ_BONS01000006.1"/>
</dbReference>
<feature type="transmembrane region" description="Helical" evidence="1">
    <location>
        <begin position="6"/>
        <end position="26"/>
    </location>
</feature>
<dbReference type="InterPro" id="IPR012340">
    <property type="entry name" value="NA-bd_OB-fold"/>
</dbReference>
<name>A0A8J7GXE0_9ACTN</name>
<protein>
    <submittedName>
        <fullName evidence="2">Membrane protein implicated in regulation of membrane protease activity</fullName>
    </submittedName>
</protein>
<feature type="transmembrane region" description="Helical" evidence="1">
    <location>
        <begin position="38"/>
        <end position="58"/>
    </location>
</feature>
<keyword evidence="1" id="KW-0472">Membrane</keyword>
<evidence type="ECO:0000256" key="1">
    <source>
        <dbReference type="SAM" id="Phobius"/>
    </source>
</evidence>
<keyword evidence="2" id="KW-0645">Protease</keyword>
<keyword evidence="3" id="KW-1185">Reference proteome</keyword>
<dbReference type="Proteomes" id="UP000622552">
    <property type="component" value="Unassembled WGS sequence"/>
</dbReference>
<accession>A0A8J7GXE0</accession>
<keyword evidence="1" id="KW-0812">Transmembrane</keyword>
<feature type="transmembrane region" description="Helical" evidence="1">
    <location>
        <begin position="70"/>
        <end position="88"/>
    </location>
</feature>
<evidence type="ECO:0000313" key="2">
    <source>
        <dbReference type="EMBL" id="MBG6139648.1"/>
    </source>
</evidence>
<keyword evidence="1" id="KW-1133">Transmembrane helix</keyword>
<sequence length="177" mass="17795">MGLATLIFLSIGGFSLVVLALSFLGSHLHLGHGDIGSSLTLPAVSGFVGAFGFAGAIAAELTPGRSLDGLVGSGAGVLAAVPVGYLAARLTRAAQRMGTDPTPTSSALVGSVGVVLTATRPGRYGEVRLTVAGQSMKFNAQSEEPLAVGTSVLVIDTVSPSCVLVQPTPQFFQKDGQ</sequence>
<gene>
    <name evidence="2" type="ORF">IW245_005842</name>
</gene>
<dbReference type="Gene3D" id="2.40.50.140">
    <property type="entry name" value="Nucleic acid-binding proteins"/>
    <property type="match status" value="1"/>
</dbReference>
<dbReference type="GO" id="GO:0006508">
    <property type="term" value="P:proteolysis"/>
    <property type="evidence" value="ECO:0007669"/>
    <property type="project" value="UniProtKB-KW"/>
</dbReference>
<dbReference type="GO" id="GO:0008233">
    <property type="term" value="F:peptidase activity"/>
    <property type="evidence" value="ECO:0007669"/>
    <property type="project" value="UniProtKB-KW"/>
</dbReference>
<proteinExistence type="predicted"/>
<dbReference type="EMBL" id="JADOUF010000001">
    <property type="protein sequence ID" value="MBG6139648.1"/>
    <property type="molecule type" value="Genomic_DNA"/>
</dbReference>
<evidence type="ECO:0000313" key="3">
    <source>
        <dbReference type="Proteomes" id="UP000622552"/>
    </source>
</evidence>